<keyword evidence="1" id="KW-0732">Signal</keyword>
<evidence type="ECO:0008006" key="4">
    <source>
        <dbReference type="Google" id="ProtNLM"/>
    </source>
</evidence>
<dbReference type="EMBL" id="JAKILB010000001">
    <property type="protein sequence ID" value="MCL1137502.1"/>
    <property type="molecule type" value="Genomic_DNA"/>
</dbReference>
<proteinExistence type="predicted"/>
<evidence type="ECO:0000313" key="2">
    <source>
        <dbReference type="EMBL" id="MCL1137502.1"/>
    </source>
</evidence>
<gene>
    <name evidence="2" type="ORF">L2740_02910</name>
</gene>
<name>A0A9X1ZAK5_9GAMM</name>
<reference evidence="2" key="1">
    <citation type="submission" date="2022-01" db="EMBL/GenBank/DDBJ databases">
        <title>Whole genome-based taxonomy of the Shewanellaceae.</title>
        <authorList>
            <person name="Martin-Rodriguez A.J."/>
        </authorList>
    </citation>
    <scope>NUCLEOTIDE SEQUENCE</scope>
    <source>
        <strain evidence="2">KCTC 23973</strain>
    </source>
</reference>
<sequence>MSVKALRPVIGSLLLLSAVSTPAFAGDFRHIADPLNLNDSLFIGFDDDTFKVGGSFATSHQKFSANTNVDGDKWHLGYLYSASNVNFRASVDHGKTDTPQGKSSHYQYQMGLMTEHQGWFATQVFTELAVNHLAVKRYKDSTAANASMTVLKPMTEHWYSEFYLQGNAGIDGVERYDAKSWLALGYQINPQWSWVIRYQYDWEKLEQIENEDTQWVFAIRSQF</sequence>
<evidence type="ECO:0000256" key="1">
    <source>
        <dbReference type="SAM" id="SignalP"/>
    </source>
</evidence>
<keyword evidence="3" id="KW-1185">Reference proteome</keyword>
<organism evidence="2 3">
    <name type="scientific">Shewanella pneumatophori</name>
    <dbReference type="NCBI Taxonomy" id="314092"/>
    <lineage>
        <taxon>Bacteria</taxon>
        <taxon>Pseudomonadati</taxon>
        <taxon>Pseudomonadota</taxon>
        <taxon>Gammaproteobacteria</taxon>
        <taxon>Alteromonadales</taxon>
        <taxon>Shewanellaceae</taxon>
        <taxon>Shewanella</taxon>
    </lineage>
</organism>
<evidence type="ECO:0000313" key="3">
    <source>
        <dbReference type="Proteomes" id="UP001139293"/>
    </source>
</evidence>
<feature type="signal peptide" evidence="1">
    <location>
        <begin position="1"/>
        <end position="25"/>
    </location>
</feature>
<comment type="caution">
    <text evidence="2">The sequence shown here is derived from an EMBL/GenBank/DDBJ whole genome shotgun (WGS) entry which is preliminary data.</text>
</comment>
<accession>A0A9X1ZAK5</accession>
<dbReference type="Proteomes" id="UP001139293">
    <property type="component" value="Unassembled WGS sequence"/>
</dbReference>
<protein>
    <recommendedName>
        <fullName evidence="4">Porin domain-containing protein</fullName>
    </recommendedName>
</protein>
<feature type="chain" id="PRO_5040907553" description="Porin domain-containing protein" evidence="1">
    <location>
        <begin position="26"/>
        <end position="223"/>
    </location>
</feature>
<dbReference type="AlphaFoldDB" id="A0A9X1ZAK5"/>
<dbReference type="RefSeq" id="WP_248948547.1">
    <property type="nucleotide sequence ID" value="NZ_JAKILB010000001.1"/>
</dbReference>